<dbReference type="EMBL" id="OW659496">
    <property type="protein sequence ID" value="CAH2760852.1"/>
    <property type="molecule type" value="Genomic_DNA"/>
</dbReference>
<dbReference type="Proteomes" id="UP001154095">
    <property type="component" value="Chromosome"/>
</dbReference>
<evidence type="ECO:0000313" key="3">
    <source>
        <dbReference type="EMBL" id="CAH2760852.1"/>
    </source>
</evidence>
<organism evidence="2 5">
    <name type="scientific">Erysipelothrix amsterdamensis</name>
    <dbReference type="NCBI Taxonomy" id="2929157"/>
    <lineage>
        <taxon>Bacteria</taxon>
        <taxon>Bacillati</taxon>
        <taxon>Bacillota</taxon>
        <taxon>Erysipelotrichia</taxon>
        <taxon>Erysipelotrichales</taxon>
        <taxon>Erysipelotrichaceae</taxon>
        <taxon>Erysipelothrix</taxon>
    </lineage>
</organism>
<name>A0AAU9VH15_9FIRM</name>
<accession>A0AAU9VH15</accession>
<keyword evidence="4" id="KW-1185">Reference proteome</keyword>
<reference evidence="2" key="1">
    <citation type="submission" date="2022-04" db="EMBL/GenBank/DDBJ databases">
        <authorList>
            <person name="Forde T."/>
        </authorList>
    </citation>
    <scope>NUCLEOTIDE SEQUENCE</scope>
    <source>
        <strain evidence="2">A18Y016a</strain>
        <strain evidence="3">A18Y020d</strain>
    </source>
</reference>
<feature type="transmembrane region" description="Helical" evidence="1">
    <location>
        <begin position="26"/>
        <end position="48"/>
    </location>
</feature>
<evidence type="ECO:0000313" key="2">
    <source>
        <dbReference type="EMBL" id="CAH2760843.1"/>
    </source>
</evidence>
<dbReference type="Proteomes" id="UP001154111">
    <property type="component" value="Chromosome"/>
</dbReference>
<protein>
    <submittedName>
        <fullName evidence="2">Uncharacterized protein</fullName>
    </submittedName>
</protein>
<evidence type="ECO:0000313" key="5">
    <source>
        <dbReference type="Proteomes" id="UP001154111"/>
    </source>
</evidence>
<feature type="transmembrane region" description="Helical" evidence="1">
    <location>
        <begin position="98"/>
        <end position="118"/>
    </location>
</feature>
<dbReference type="EMBL" id="OW659477">
    <property type="protein sequence ID" value="CAH2760843.1"/>
    <property type="molecule type" value="Genomic_DNA"/>
</dbReference>
<evidence type="ECO:0000313" key="4">
    <source>
        <dbReference type="Proteomes" id="UP001154095"/>
    </source>
</evidence>
<dbReference type="AlphaFoldDB" id="A0AAU9VH15"/>
<proteinExistence type="predicted"/>
<feature type="transmembrane region" description="Helical" evidence="1">
    <location>
        <begin position="60"/>
        <end position="86"/>
    </location>
</feature>
<sequence length="180" mass="20719">MEQTMNTKQSSFTRFKLFFKQGDYKFLGIIIMVHVLLGTIHLFAYNSLHPLSKLLVNLPMIFQIIIVSLYGLVAYAIPGYLIVIAIKNKSRILKSVDFALIVLFMILFITFSGLYILSFFESSRVVWMIYSFVNPLMGTFTEKLMRIHWSSILWIVSTAVPSFGLLIGMYIRLKQEGVVE</sequence>
<gene>
    <name evidence="2" type="ORF">ERYAMS2_00396</name>
    <name evidence="3" type="ORF">ERYAMS_00106</name>
</gene>
<dbReference type="RefSeq" id="WP_013852442.1">
    <property type="nucleotide sequence ID" value="NZ_OW659477.1"/>
</dbReference>
<keyword evidence="1" id="KW-1133">Transmembrane helix</keyword>
<feature type="transmembrane region" description="Helical" evidence="1">
    <location>
        <begin position="152"/>
        <end position="171"/>
    </location>
</feature>
<dbReference type="GeneID" id="41395639"/>
<evidence type="ECO:0000256" key="1">
    <source>
        <dbReference type="SAM" id="Phobius"/>
    </source>
</evidence>
<keyword evidence="1" id="KW-0472">Membrane</keyword>
<keyword evidence="1" id="KW-0812">Transmembrane</keyword>